<evidence type="ECO:0000256" key="8">
    <source>
        <dbReference type="ARBA" id="ARBA00022884"/>
    </source>
</evidence>
<dbReference type="NCBIfam" id="NF009814">
    <property type="entry name" value="PRK13299.1"/>
    <property type="match status" value="1"/>
</dbReference>
<sequence>MENNIVLPEDVIYLLDTLNKNGYEAYIVGGCVRDSILGRQPQDWDITTSALPEETKSLFPHTFDTGIQHGTITVVRNKVNYEITTYRLDGEYHDGRHPDAVQFTPDLKEDLLRRDFTMNAIAYHPKEGFQDPFSGREDIARELIRGVGVPAKRFQEDALRMLRCVRFAAQLGFAVEEETRTAMAENAALIEKISAERIHEELDKLWRSPYPEKLPLLLESGLLPHIDHLWAEQMGRLGEGLIPQLKAAPNTSACRWTLVLQNYREAEAKAFCKKLKFDNSTMKEIVLYLRHFHEETPQTAYGVRKLAGTLGEDITRRLFRMQAILHDKTAAQKAENLLDQVLAAGDCLNLKGLAVNGEELMAAGIPKGKHLGAVLNALLEDVLREPAHNEKNYLLQEAQKRKDEV</sequence>
<evidence type="ECO:0000256" key="1">
    <source>
        <dbReference type="ARBA" id="ARBA00001946"/>
    </source>
</evidence>
<dbReference type="RefSeq" id="WP_205133269.1">
    <property type="nucleotide sequence ID" value="NZ_JACSNT010000005.1"/>
</dbReference>
<dbReference type="Gene3D" id="1.10.246.80">
    <property type="match status" value="1"/>
</dbReference>
<evidence type="ECO:0000259" key="10">
    <source>
        <dbReference type="Pfam" id="PF01743"/>
    </source>
</evidence>
<keyword evidence="4 13" id="KW-0548">Nucleotidyltransferase</keyword>
<comment type="cofactor">
    <cofactor evidence="1">
        <name>Mg(2+)</name>
        <dbReference type="ChEBI" id="CHEBI:18420"/>
    </cofactor>
</comment>
<dbReference type="SUPFAM" id="SSF81891">
    <property type="entry name" value="Poly A polymerase C-terminal region-like"/>
    <property type="match status" value="1"/>
</dbReference>
<feature type="domain" description="CCA-adding enzyme C-terminal" evidence="12">
    <location>
        <begin position="251"/>
        <end position="397"/>
    </location>
</feature>
<keyword evidence="2 9" id="KW-0808">Transferase</keyword>
<evidence type="ECO:0000313" key="14">
    <source>
        <dbReference type="Proteomes" id="UP000729290"/>
    </source>
</evidence>
<keyword evidence="6" id="KW-0547">Nucleotide-binding</keyword>
<protein>
    <submittedName>
        <fullName evidence="13">CCA tRNA nucleotidyltransferase</fullName>
        <ecNumber evidence="13">2.7.7.72</ecNumber>
    </submittedName>
</protein>
<evidence type="ECO:0000256" key="9">
    <source>
        <dbReference type="RuleBase" id="RU003953"/>
    </source>
</evidence>
<keyword evidence="14" id="KW-1185">Reference proteome</keyword>
<dbReference type="PANTHER" id="PTHR46173">
    <property type="entry name" value="CCA TRNA NUCLEOTIDYLTRANSFERASE 1, MITOCHONDRIAL"/>
    <property type="match status" value="1"/>
</dbReference>
<evidence type="ECO:0000259" key="12">
    <source>
        <dbReference type="Pfam" id="PF13735"/>
    </source>
</evidence>
<comment type="similarity">
    <text evidence="9">Belongs to the tRNA nucleotidyltransferase/poly(A) polymerase family.</text>
</comment>
<dbReference type="InterPro" id="IPR032810">
    <property type="entry name" value="CCA-adding_enz_C"/>
</dbReference>
<reference evidence="13 14" key="1">
    <citation type="journal article" date="2021" name="Sci. Rep.">
        <title>The distribution of antibiotic resistance genes in chicken gut microbiota commensals.</title>
        <authorList>
            <person name="Juricova H."/>
            <person name="Matiasovicova J."/>
            <person name="Kubasova T."/>
            <person name="Cejkova D."/>
            <person name="Rychlik I."/>
        </authorList>
    </citation>
    <scope>NUCLEOTIDE SEQUENCE [LARGE SCALE GENOMIC DNA]</scope>
    <source>
        <strain evidence="13 14">An431b</strain>
    </source>
</reference>
<dbReference type="Proteomes" id="UP000729290">
    <property type="component" value="Unassembled WGS sequence"/>
</dbReference>
<name>A0ABS2G9D5_9FIRM</name>
<dbReference type="GO" id="GO:0004810">
    <property type="term" value="F:CCA tRNA nucleotidyltransferase activity"/>
    <property type="evidence" value="ECO:0007669"/>
    <property type="project" value="UniProtKB-EC"/>
</dbReference>
<dbReference type="Gene3D" id="3.30.460.10">
    <property type="entry name" value="Beta Polymerase, domain 2"/>
    <property type="match status" value="1"/>
</dbReference>
<dbReference type="Gene3D" id="1.10.3090.10">
    <property type="entry name" value="cca-adding enzyme, domain 2"/>
    <property type="match status" value="1"/>
</dbReference>
<evidence type="ECO:0000256" key="4">
    <source>
        <dbReference type="ARBA" id="ARBA00022695"/>
    </source>
</evidence>
<evidence type="ECO:0000313" key="13">
    <source>
        <dbReference type="EMBL" id="MBM6877258.1"/>
    </source>
</evidence>
<evidence type="ECO:0000256" key="6">
    <source>
        <dbReference type="ARBA" id="ARBA00022741"/>
    </source>
</evidence>
<dbReference type="Pfam" id="PF12627">
    <property type="entry name" value="PolyA_pol_RNAbd"/>
    <property type="match status" value="1"/>
</dbReference>
<evidence type="ECO:0000256" key="3">
    <source>
        <dbReference type="ARBA" id="ARBA00022694"/>
    </source>
</evidence>
<keyword evidence="5" id="KW-0479">Metal-binding</keyword>
<dbReference type="InterPro" id="IPR050264">
    <property type="entry name" value="Bact_CCA-adding_enz_type3_sf"/>
</dbReference>
<gene>
    <name evidence="13" type="ORF">H9X83_03665</name>
</gene>
<dbReference type="InterPro" id="IPR002646">
    <property type="entry name" value="PolA_pol_head_dom"/>
</dbReference>
<dbReference type="PANTHER" id="PTHR46173:SF1">
    <property type="entry name" value="CCA TRNA NUCLEOTIDYLTRANSFERASE 1, MITOCHONDRIAL"/>
    <property type="match status" value="1"/>
</dbReference>
<organism evidence="13 14">
    <name type="scientific">Anaerotignum lactatifermentans</name>
    <dbReference type="NCBI Taxonomy" id="160404"/>
    <lineage>
        <taxon>Bacteria</taxon>
        <taxon>Bacillati</taxon>
        <taxon>Bacillota</taxon>
        <taxon>Clostridia</taxon>
        <taxon>Lachnospirales</taxon>
        <taxon>Anaerotignaceae</taxon>
        <taxon>Anaerotignum</taxon>
    </lineage>
</organism>
<evidence type="ECO:0000256" key="5">
    <source>
        <dbReference type="ARBA" id="ARBA00022723"/>
    </source>
</evidence>
<dbReference type="InterPro" id="IPR043519">
    <property type="entry name" value="NT_sf"/>
</dbReference>
<feature type="domain" description="tRNA nucleotidyltransferase/poly(A) polymerase RNA and SrmB- binding" evidence="11">
    <location>
        <begin position="172"/>
        <end position="226"/>
    </location>
</feature>
<proteinExistence type="inferred from homology"/>
<accession>A0ABS2G9D5</accession>
<comment type="caution">
    <text evidence="13">The sequence shown here is derived from an EMBL/GenBank/DDBJ whole genome shotgun (WGS) entry which is preliminary data.</text>
</comment>
<evidence type="ECO:0000256" key="2">
    <source>
        <dbReference type="ARBA" id="ARBA00022679"/>
    </source>
</evidence>
<dbReference type="EC" id="2.7.7.72" evidence="13"/>
<dbReference type="Pfam" id="PF01743">
    <property type="entry name" value="PolyA_pol"/>
    <property type="match status" value="1"/>
</dbReference>
<keyword evidence="3" id="KW-0819">tRNA processing</keyword>
<keyword evidence="8 9" id="KW-0694">RNA-binding</keyword>
<dbReference type="Pfam" id="PF13735">
    <property type="entry name" value="tRNA_NucTran2_2"/>
    <property type="match status" value="1"/>
</dbReference>
<dbReference type="InterPro" id="IPR032828">
    <property type="entry name" value="PolyA_RNA-bd"/>
</dbReference>
<evidence type="ECO:0000259" key="11">
    <source>
        <dbReference type="Pfam" id="PF12627"/>
    </source>
</evidence>
<dbReference type="CDD" id="cd05398">
    <property type="entry name" value="NT_ClassII-CCAase"/>
    <property type="match status" value="1"/>
</dbReference>
<evidence type="ECO:0000256" key="7">
    <source>
        <dbReference type="ARBA" id="ARBA00022842"/>
    </source>
</evidence>
<dbReference type="EMBL" id="JACSNV010000004">
    <property type="protein sequence ID" value="MBM6877258.1"/>
    <property type="molecule type" value="Genomic_DNA"/>
</dbReference>
<feature type="domain" description="Poly A polymerase head" evidence="10">
    <location>
        <begin position="25"/>
        <end position="145"/>
    </location>
</feature>
<dbReference type="SUPFAM" id="SSF81301">
    <property type="entry name" value="Nucleotidyltransferase"/>
    <property type="match status" value="1"/>
</dbReference>
<keyword evidence="7" id="KW-0460">Magnesium</keyword>